<reference evidence="1" key="1">
    <citation type="journal article" date="2020" name="mSystems">
        <title>Genome- and Community-Level Interaction Insights into Carbon Utilization and Element Cycling Functions of Hydrothermarchaeota in Hydrothermal Sediment.</title>
        <authorList>
            <person name="Zhou Z."/>
            <person name="Liu Y."/>
            <person name="Xu W."/>
            <person name="Pan J."/>
            <person name="Luo Z.H."/>
            <person name="Li M."/>
        </authorList>
    </citation>
    <scope>NUCLEOTIDE SEQUENCE [LARGE SCALE GENOMIC DNA]</scope>
    <source>
        <strain evidence="1">SpSt-189</strain>
    </source>
</reference>
<gene>
    <name evidence="1" type="ORF">ENP09_05025</name>
</gene>
<dbReference type="AlphaFoldDB" id="A0A831XNT2"/>
<dbReference type="EMBL" id="DSHZ01000248">
    <property type="protein sequence ID" value="HEO42234.1"/>
    <property type="molecule type" value="Genomic_DNA"/>
</dbReference>
<protein>
    <submittedName>
        <fullName evidence="1">Uncharacterized protein</fullName>
    </submittedName>
</protein>
<sequence>MATVSGSPSFARDIQPLFRDKDRESMRFLFDLYSYEDVTAHASEILEELEEGEMPCDGPWPPEQIELFRRWVDEGMAP</sequence>
<comment type="caution">
    <text evidence="1">The sequence shown here is derived from an EMBL/GenBank/DDBJ whole genome shotgun (WGS) entry which is preliminary data.</text>
</comment>
<organism evidence="1">
    <name type="scientific">Thermus islandicus</name>
    <dbReference type="NCBI Taxonomy" id="540988"/>
    <lineage>
        <taxon>Bacteria</taxon>
        <taxon>Thermotogati</taxon>
        <taxon>Deinococcota</taxon>
        <taxon>Deinococci</taxon>
        <taxon>Thermales</taxon>
        <taxon>Thermaceae</taxon>
        <taxon>Thermus</taxon>
    </lineage>
</organism>
<proteinExistence type="predicted"/>
<accession>A0A831XNT2</accession>
<evidence type="ECO:0000313" key="1">
    <source>
        <dbReference type="EMBL" id="HEO42234.1"/>
    </source>
</evidence>
<name>A0A831XNT2_9DEIN</name>